<organism evidence="1 2">
    <name type="scientific">Rotaria sordida</name>
    <dbReference type="NCBI Taxonomy" id="392033"/>
    <lineage>
        <taxon>Eukaryota</taxon>
        <taxon>Metazoa</taxon>
        <taxon>Spiralia</taxon>
        <taxon>Gnathifera</taxon>
        <taxon>Rotifera</taxon>
        <taxon>Eurotatoria</taxon>
        <taxon>Bdelloidea</taxon>
        <taxon>Philodinida</taxon>
        <taxon>Philodinidae</taxon>
        <taxon>Rotaria</taxon>
    </lineage>
</organism>
<dbReference type="AlphaFoldDB" id="A0A819E4F6"/>
<accession>A0A819E4F6</accession>
<dbReference type="EMBL" id="CAJOBD010001964">
    <property type="protein sequence ID" value="CAF3844591.1"/>
    <property type="molecule type" value="Genomic_DNA"/>
</dbReference>
<proteinExistence type="predicted"/>
<dbReference type="Proteomes" id="UP000663836">
    <property type="component" value="Unassembled WGS sequence"/>
</dbReference>
<sequence>MLLEGNHINILLSFVRSISKSNDPDQLLSHNKRSSLLLNLLLKQIHDRTESDKLLIDQRLENIIIALAYLAVELNHGCQIRKDIVKVLLDFYQKIPKARYYEIASHNYKYALPPAEVFSFCLHTALTELASTSEDVKTRDNIMLIIADIIRKLVERLRKDAYNHAKERYQSIYRYEAPFLFGALRSIGRISVTDQSLMSQLFSISFNSSTQSIYIKQKESMNSSLTNIKNSTITFRPIISKVLSKNVLSSTNENIPQLLYLNANNATHNGDQHDYSSTFRSLS</sequence>
<name>A0A819E4F6_9BILA</name>
<reference evidence="1" key="1">
    <citation type="submission" date="2021-02" db="EMBL/GenBank/DDBJ databases">
        <authorList>
            <person name="Nowell W R."/>
        </authorList>
    </citation>
    <scope>NUCLEOTIDE SEQUENCE</scope>
</reference>
<protein>
    <submittedName>
        <fullName evidence="1">Uncharacterized protein</fullName>
    </submittedName>
</protein>
<evidence type="ECO:0000313" key="2">
    <source>
        <dbReference type="Proteomes" id="UP000663836"/>
    </source>
</evidence>
<comment type="caution">
    <text evidence="1">The sequence shown here is derived from an EMBL/GenBank/DDBJ whole genome shotgun (WGS) entry which is preliminary data.</text>
</comment>
<gene>
    <name evidence="1" type="ORF">JBS370_LOCUS17868</name>
</gene>
<evidence type="ECO:0000313" key="1">
    <source>
        <dbReference type="EMBL" id="CAF3844591.1"/>
    </source>
</evidence>